<gene>
    <name evidence="2" type="ORF">FOZ60_012220</name>
    <name evidence="3" type="ORF">FOZ63_001486</name>
</gene>
<keyword evidence="5" id="KW-1185">Reference proteome</keyword>
<sequence length="70" mass="7791">MHALLASIALYSTLATLGSALDSARLPSRRTPAATTTTDRIRTRRLVYAPAGRMGRSRWYRSRRLVLTTS</sequence>
<evidence type="ECO:0000256" key="1">
    <source>
        <dbReference type="SAM" id="SignalP"/>
    </source>
</evidence>
<evidence type="ECO:0000313" key="5">
    <source>
        <dbReference type="Proteomes" id="UP000553632"/>
    </source>
</evidence>
<accession>A0A7J6R3X1</accession>
<feature type="signal peptide" evidence="1">
    <location>
        <begin position="1"/>
        <end position="20"/>
    </location>
</feature>
<name>A0A7J6R3X1_PEROL</name>
<keyword evidence="1" id="KW-0732">Signal</keyword>
<protein>
    <recommendedName>
        <fullName evidence="6">Secreted protein</fullName>
    </recommendedName>
</protein>
<dbReference type="EMBL" id="JABANO010028338">
    <property type="protein sequence ID" value="KAF4715308.1"/>
    <property type="molecule type" value="Genomic_DNA"/>
</dbReference>
<evidence type="ECO:0000313" key="2">
    <source>
        <dbReference type="EMBL" id="KAF4681360.1"/>
    </source>
</evidence>
<proteinExistence type="predicted"/>
<feature type="chain" id="PRO_5036400699" description="Secreted protein" evidence="1">
    <location>
        <begin position="21"/>
        <end position="70"/>
    </location>
</feature>
<evidence type="ECO:0000313" key="3">
    <source>
        <dbReference type="EMBL" id="KAF4715308.1"/>
    </source>
</evidence>
<dbReference type="EMBL" id="JABANP010000521">
    <property type="protein sequence ID" value="KAF4681360.1"/>
    <property type="molecule type" value="Genomic_DNA"/>
</dbReference>
<evidence type="ECO:0008006" key="6">
    <source>
        <dbReference type="Google" id="ProtNLM"/>
    </source>
</evidence>
<reference evidence="4 5" key="1">
    <citation type="submission" date="2020-04" db="EMBL/GenBank/DDBJ databases">
        <title>Perkinsus olseni comparative genomics.</title>
        <authorList>
            <person name="Bogema D.R."/>
        </authorList>
    </citation>
    <scope>NUCLEOTIDE SEQUENCE [LARGE SCALE GENOMIC DNA]</scope>
    <source>
        <strain evidence="2">00978-12</strain>
        <strain evidence="3 5">ATCC PRA-207</strain>
    </source>
</reference>
<organism evidence="3 5">
    <name type="scientific">Perkinsus olseni</name>
    <name type="common">Perkinsus atlanticus</name>
    <dbReference type="NCBI Taxonomy" id="32597"/>
    <lineage>
        <taxon>Eukaryota</taxon>
        <taxon>Sar</taxon>
        <taxon>Alveolata</taxon>
        <taxon>Perkinsozoa</taxon>
        <taxon>Perkinsea</taxon>
        <taxon>Perkinsida</taxon>
        <taxon>Perkinsidae</taxon>
        <taxon>Perkinsus</taxon>
    </lineage>
</organism>
<evidence type="ECO:0000313" key="4">
    <source>
        <dbReference type="Proteomes" id="UP000541610"/>
    </source>
</evidence>
<dbReference type="Proteomes" id="UP000541610">
    <property type="component" value="Unassembled WGS sequence"/>
</dbReference>
<comment type="caution">
    <text evidence="3">The sequence shown here is derived from an EMBL/GenBank/DDBJ whole genome shotgun (WGS) entry which is preliminary data.</text>
</comment>
<dbReference type="Proteomes" id="UP000553632">
    <property type="component" value="Unassembled WGS sequence"/>
</dbReference>
<dbReference type="AlphaFoldDB" id="A0A7J6R3X1"/>